<evidence type="ECO:0000256" key="4">
    <source>
        <dbReference type="ARBA" id="ARBA00014846"/>
    </source>
</evidence>
<comment type="domain">
    <text evidence="9">The EXKPK motif is conserved in inositol-pentakisphosphate 2-kinases of both family 1 and 2.</text>
</comment>
<dbReference type="HOGENOM" id="CLU_031304_2_0_1"/>
<dbReference type="InterPro" id="IPR009286">
    <property type="entry name" value="Ins_P5_2-kin"/>
</dbReference>
<evidence type="ECO:0000256" key="8">
    <source>
        <dbReference type="ARBA" id="ARBA00022840"/>
    </source>
</evidence>
<evidence type="ECO:0000256" key="7">
    <source>
        <dbReference type="ARBA" id="ARBA00022777"/>
    </source>
</evidence>
<feature type="region of interest" description="Disordered" evidence="10">
    <location>
        <begin position="193"/>
        <end position="276"/>
    </location>
</feature>
<dbReference type="Proteomes" id="UP000014480">
    <property type="component" value="Unassembled WGS sequence"/>
</dbReference>
<sequence>MASQASDLEELHISHVAYMGEGAANVVFQATNYTPNGTLHKFDNAEAWNHYLIRVPKQPKDPKKGFYSTGQHLRYFAKEILPLFRHDRTLFVDQLAIRLPRATIAEMRATLAAMDAMPPQLRRRPAKFHGDTVDPKDNCVMLVEDMTSKPNVEYKQTTIEFKPKWLTQSPSAPQNANTCRCCALAAKKYADSKAETPNSQSIKATAGDPQKSPNEARVAKKPAKDDIQSAAQSGLRHTKSDDDKRKGAEISVKDKTKDVEKSPKSKNAEPLAKNPASIAKEEAKIKNSHLSPDNYACPLWLDPEQPTPAGKEKIRQRAIEQIFKGDKHHAALYNILKEKPTLVRLRDVQMLLDKKGPLEASRTDDKFCMAMTLRDCSLFVRYREDSQGRVDAKTLEAKLADLDKKNAAWKFDEWVKKERDLIEGGWYTGRGNMKNCRLQP</sequence>
<feature type="compositionally biased region" description="Basic and acidic residues" evidence="10">
    <location>
        <begin position="238"/>
        <end position="267"/>
    </location>
</feature>
<dbReference type="eggNOG" id="ENOG502S7VH">
    <property type="taxonomic scope" value="Eukaryota"/>
</dbReference>
<name>N4VS38_COLOR</name>
<keyword evidence="6 9" id="KW-0547">Nucleotide-binding</keyword>
<evidence type="ECO:0000256" key="5">
    <source>
        <dbReference type="ARBA" id="ARBA00022679"/>
    </source>
</evidence>
<dbReference type="GO" id="GO:0032958">
    <property type="term" value="P:inositol phosphate biosynthetic process"/>
    <property type="evidence" value="ECO:0007669"/>
    <property type="project" value="TreeGrafter"/>
</dbReference>
<dbReference type="Pfam" id="PF06090">
    <property type="entry name" value="Ins_P5_2-kin"/>
    <property type="match status" value="1"/>
</dbReference>
<keyword evidence="8 9" id="KW-0067">ATP-binding</keyword>
<accession>N4VS38</accession>
<evidence type="ECO:0000256" key="2">
    <source>
        <dbReference type="ARBA" id="ARBA00008305"/>
    </source>
</evidence>
<evidence type="ECO:0000256" key="1">
    <source>
        <dbReference type="ARBA" id="ARBA00003979"/>
    </source>
</evidence>
<comment type="catalytic activity">
    <reaction evidence="9">
        <text>1D-myo-inositol 1,3,4,5,6-pentakisphosphate + ATP = 1D-myo-inositol hexakisphosphate + ADP + H(+)</text>
        <dbReference type="Rhea" id="RHEA:20313"/>
        <dbReference type="ChEBI" id="CHEBI:15378"/>
        <dbReference type="ChEBI" id="CHEBI:30616"/>
        <dbReference type="ChEBI" id="CHEBI:57733"/>
        <dbReference type="ChEBI" id="CHEBI:58130"/>
        <dbReference type="ChEBI" id="CHEBI:456216"/>
        <dbReference type="EC" id="2.7.1.158"/>
    </reaction>
</comment>
<dbReference type="GO" id="GO:0005524">
    <property type="term" value="F:ATP binding"/>
    <property type="evidence" value="ECO:0007669"/>
    <property type="project" value="UniProtKB-KW"/>
</dbReference>
<reference evidence="12" key="2">
    <citation type="journal article" date="2019" name="Mol. Plant Microbe Interact.">
        <title>Genome sequence resources for four phytopathogenic fungi from the Colletotrichum orbiculare species complex.</title>
        <authorList>
            <person name="Gan P."/>
            <person name="Tsushima A."/>
            <person name="Narusaka M."/>
            <person name="Narusaka Y."/>
            <person name="Takano Y."/>
            <person name="Kubo Y."/>
            <person name="Shirasu K."/>
        </authorList>
    </citation>
    <scope>GENOME REANNOTATION</scope>
    <source>
        <strain evidence="12">104-T / ATCC 96160 / CBS 514.97 / LARS 414 / MAFF 240422</strain>
    </source>
</reference>
<gene>
    <name evidence="11" type="primary">IPK1</name>
    <name evidence="11" type="ORF">Cob_v003082</name>
</gene>
<keyword evidence="12" id="KW-1185">Reference proteome</keyword>
<proteinExistence type="inferred from homology"/>
<dbReference type="AlphaFoldDB" id="N4VS38"/>
<dbReference type="GO" id="GO:0005634">
    <property type="term" value="C:nucleus"/>
    <property type="evidence" value="ECO:0007669"/>
    <property type="project" value="TreeGrafter"/>
</dbReference>
<comment type="similarity">
    <text evidence="2">Belongs to the IPK1 type 1 family.</text>
</comment>
<organism evidence="11 12">
    <name type="scientific">Colletotrichum orbiculare (strain 104-T / ATCC 96160 / CBS 514.97 / LARS 414 / MAFF 240422)</name>
    <name type="common">Cucumber anthracnose fungus</name>
    <name type="synonym">Colletotrichum lagenarium</name>
    <dbReference type="NCBI Taxonomy" id="1213857"/>
    <lineage>
        <taxon>Eukaryota</taxon>
        <taxon>Fungi</taxon>
        <taxon>Dikarya</taxon>
        <taxon>Ascomycota</taxon>
        <taxon>Pezizomycotina</taxon>
        <taxon>Sordariomycetes</taxon>
        <taxon>Hypocreomycetidae</taxon>
        <taxon>Glomerellales</taxon>
        <taxon>Glomerellaceae</taxon>
        <taxon>Colletotrichum</taxon>
        <taxon>Colletotrichum orbiculare species complex</taxon>
    </lineage>
</organism>
<evidence type="ECO:0000256" key="9">
    <source>
        <dbReference type="RuleBase" id="RU364126"/>
    </source>
</evidence>
<dbReference type="OrthoDB" id="272370at2759"/>
<comment type="caution">
    <text evidence="11">The sequence shown here is derived from an EMBL/GenBank/DDBJ whole genome shotgun (WGS) entry which is preliminary data.</text>
</comment>
<dbReference type="EC" id="2.7.1.158" evidence="3 9"/>
<evidence type="ECO:0000256" key="3">
    <source>
        <dbReference type="ARBA" id="ARBA00012023"/>
    </source>
</evidence>
<keyword evidence="7 9" id="KW-0418">Kinase</keyword>
<evidence type="ECO:0000313" key="12">
    <source>
        <dbReference type="Proteomes" id="UP000014480"/>
    </source>
</evidence>
<comment type="function">
    <text evidence="1">Has kinase activity and phosphorylates inositol-1,3,4,5,6-pentakisphosphate (Ins(1,3,4,5,6)P5) to produce 1,2,3,4,5,6-hexakisphosphate (InsP6), also known as phytate.</text>
</comment>
<dbReference type="STRING" id="1213857.N4VS38"/>
<dbReference type="GO" id="GO:0035299">
    <property type="term" value="F:inositol-1,3,4,5,6-pentakisphosphate 2-kinase activity"/>
    <property type="evidence" value="ECO:0007669"/>
    <property type="project" value="UniProtKB-EC"/>
</dbReference>
<dbReference type="PANTHER" id="PTHR14456">
    <property type="entry name" value="INOSITOL POLYPHOSPHATE KINASE 1"/>
    <property type="match status" value="1"/>
</dbReference>
<dbReference type="PANTHER" id="PTHR14456:SF2">
    <property type="entry name" value="INOSITOL-PENTAKISPHOSPHATE 2-KINASE"/>
    <property type="match status" value="1"/>
</dbReference>
<dbReference type="EMBL" id="AMCV02000005">
    <property type="protein sequence ID" value="TDZ23600.1"/>
    <property type="molecule type" value="Genomic_DNA"/>
</dbReference>
<keyword evidence="5 9" id="KW-0808">Transferase</keyword>
<evidence type="ECO:0000313" key="11">
    <source>
        <dbReference type="EMBL" id="TDZ23600.1"/>
    </source>
</evidence>
<evidence type="ECO:0000256" key="10">
    <source>
        <dbReference type="SAM" id="MobiDB-lite"/>
    </source>
</evidence>
<evidence type="ECO:0000256" key="6">
    <source>
        <dbReference type="ARBA" id="ARBA00022741"/>
    </source>
</evidence>
<comment type="function">
    <text evidence="9">Phosphorylates Ins(1,3,4,5,6)P5 at position 2 to form Ins(1,2,3,4,5,6)P6 (InsP6 or phytate).</text>
</comment>
<reference evidence="12" key="1">
    <citation type="journal article" date="2013" name="New Phytol.">
        <title>Comparative genomic and transcriptomic analyses reveal the hemibiotrophic stage shift of Colletotrichum fungi.</title>
        <authorList>
            <person name="Gan P."/>
            <person name="Ikeda K."/>
            <person name="Irieda H."/>
            <person name="Narusaka M."/>
            <person name="O'Connell R.J."/>
            <person name="Narusaka Y."/>
            <person name="Takano Y."/>
            <person name="Kubo Y."/>
            <person name="Shirasu K."/>
        </authorList>
    </citation>
    <scope>NUCLEOTIDE SEQUENCE [LARGE SCALE GENOMIC DNA]</scope>
    <source>
        <strain evidence="12">104-T / ATCC 96160 / CBS 514.97 / LARS 414 / MAFF 240422</strain>
    </source>
</reference>
<protein>
    <recommendedName>
        <fullName evidence="4 9">Inositol-pentakisphosphate 2-kinase</fullName>
        <ecNumber evidence="3 9">2.7.1.158</ecNumber>
    </recommendedName>
</protein>